<feature type="transmembrane region" description="Helical" evidence="10">
    <location>
        <begin position="499"/>
        <end position="522"/>
    </location>
</feature>
<dbReference type="GeneID" id="87820160"/>
<dbReference type="PANTHER" id="PTHR31961:SF3">
    <property type="entry name" value="SENSITIVE TO HIGH EXPRESSION PROTEIN 9, MITOCHONDRIAL"/>
    <property type="match status" value="1"/>
</dbReference>
<keyword evidence="8 10" id="KW-0472">Membrane</keyword>
<dbReference type="AlphaFoldDB" id="A0AAN6V6M7"/>
<dbReference type="RefSeq" id="XP_062637882.1">
    <property type="nucleotide sequence ID" value="XM_062783547.1"/>
</dbReference>
<comment type="subcellular location">
    <subcellularLocation>
        <location evidence="10">Mitochondrion inner membrane</location>
        <topology evidence="10">Multi-pass membrane protein</topology>
    </subcellularLocation>
</comment>
<evidence type="ECO:0000313" key="14">
    <source>
        <dbReference type="Proteomes" id="UP001302676"/>
    </source>
</evidence>
<evidence type="ECO:0000256" key="3">
    <source>
        <dbReference type="ARBA" id="ARBA00022792"/>
    </source>
</evidence>
<dbReference type="Pfam" id="PF05546">
    <property type="entry name" value="She9_MDM33"/>
    <property type="match status" value="1"/>
</dbReference>
<evidence type="ECO:0000256" key="2">
    <source>
        <dbReference type="ARBA" id="ARBA00022692"/>
    </source>
</evidence>
<keyword evidence="6 11" id="KW-0175">Coiled coil</keyword>
<feature type="region of interest" description="Disordered" evidence="12">
    <location>
        <begin position="53"/>
        <end position="196"/>
    </location>
</feature>
<feature type="compositionally biased region" description="Basic and acidic residues" evidence="12">
    <location>
        <begin position="405"/>
        <end position="426"/>
    </location>
</feature>
<evidence type="ECO:0000313" key="13">
    <source>
        <dbReference type="EMBL" id="KAK4144511.1"/>
    </source>
</evidence>
<keyword evidence="2 10" id="KW-0812">Transmembrane</keyword>
<keyword evidence="7 10" id="KW-0496">Mitochondrion</keyword>
<feature type="compositionally biased region" description="Pro residues" evidence="12">
    <location>
        <begin position="61"/>
        <end position="74"/>
    </location>
</feature>
<name>A0AAN6V6M7_9PEZI</name>
<keyword evidence="5 10" id="KW-1133">Transmembrane helix</keyword>
<evidence type="ECO:0000256" key="5">
    <source>
        <dbReference type="ARBA" id="ARBA00022989"/>
    </source>
</evidence>
<dbReference type="Proteomes" id="UP001302676">
    <property type="component" value="Unassembled WGS sequence"/>
</dbReference>
<evidence type="ECO:0000256" key="11">
    <source>
        <dbReference type="SAM" id="Coils"/>
    </source>
</evidence>
<evidence type="ECO:0000256" key="12">
    <source>
        <dbReference type="SAM" id="MobiDB-lite"/>
    </source>
</evidence>
<accession>A0AAN6V6M7</accession>
<keyword evidence="3 10" id="KW-0999">Mitochondrion inner membrane</keyword>
<comment type="caution">
    <text evidence="13">The sequence shown here is derived from an EMBL/GenBank/DDBJ whole genome shotgun (WGS) entry which is preliminary data.</text>
</comment>
<dbReference type="PRINTS" id="PR01217">
    <property type="entry name" value="PRICHEXTENSN"/>
</dbReference>
<comment type="subunit">
    <text evidence="10">Homooligomer.</text>
</comment>
<feature type="coiled-coil region" evidence="11">
    <location>
        <begin position="224"/>
        <end position="251"/>
    </location>
</feature>
<comment type="function">
    <text evidence="9">Required for the maintenance of the structure of the mitochondrial inner membrane. Involved in mitochondrial morphology. Causes growth arrest when highly overexpressed.</text>
</comment>
<reference evidence="13" key="2">
    <citation type="submission" date="2023-05" db="EMBL/GenBank/DDBJ databases">
        <authorList>
            <consortium name="Lawrence Berkeley National Laboratory"/>
            <person name="Steindorff A."/>
            <person name="Hensen N."/>
            <person name="Bonometti L."/>
            <person name="Westerberg I."/>
            <person name="Brannstrom I.O."/>
            <person name="Guillou S."/>
            <person name="Cros-Aarteil S."/>
            <person name="Calhoun S."/>
            <person name="Haridas S."/>
            <person name="Kuo A."/>
            <person name="Mondo S."/>
            <person name="Pangilinan J."/>
            <person name="Riley R."/>
            <person name="Labutti K."/>
            <person name="Andreopoulos B."/>
            <person name="Lipzen A."/>
            <person name="Chen C."/>
            <person name="Yanf M."/>
            <person name="Daum C."/>
            <person name="Ng V."/>
            <person name="Clum A."/>
            <person name="Ohm R."/>
            <person name="Martin F."/>
            <person name="Silar P."/>
            <person name="Natvig D."/>
            <person name="Lalanne C."/>
            <person name="Gautier V."/>
            <person name="Ament-Velasquez S.L."/>
            <person name="Kruys A."/>
            <person name="Hutchinson M.I."/>
            <person name="Powell A.J."/>
            <person name="Barry K."/>
            <person name="Miller A.N."/>
            <person name="Grigoriev I.V."/>
            <person name="Debuchy R."/>
            <person name="Gladieux P."/>
            <person name="Thoren M.H."/>
            <person name="Johannesson H."/>
        </authorList>
    </citation>
    <scope>NUCLEOTIDE SEQUENCE</scope>
    <source>
        <strain evidence="13">CBS 141.50</strain>
    </source>
</reference>
<evidence type="ECO:0000256" key="10">
    <source>
        <dbReference type="RuleBase" id="RU364128"/>
    </source>
</evidence>
<proteinExistence type="inferred from homology"/>
<dbReference type="InterPro" id="IPR008839">
    <property type="entry name" value="MDM33_fungi"/>
</dbReference>
<evidence type="ECO:0000256" key="9">
    <source>
        <dbReference type="ARBA" id="ARBA00024807"/>
    </source>
</evidence>
<sequence>MSAHTALRLAARPMRRLPIFDQLAAVGTPKPFLARPPTCLRCRIVNDPRSGFNRLRLFSTTPPPPRQPPSPSSPLPEQKEQNEQRREEVNKPEPASNVTKDVPHSTPSSSSPLPPPLGQRPERSRPKPDPQPSAPPSNGTPTPTKPSPEPKPPTEPDTKPPPPRQQQQEEAPKPPAQDDPSLPSFSETHRHPASAGFSTFMDNLQSRALNATQKINDLTGYSAIEEIKRQNSQLEVDLAAAQQRLRTARHDYKSLTSHRASTQREVTALLARKDTWNPADLERFTTLYRSDHELETRVAAAAAELTEAESDESRLGAGLNAGILKRYHEEQIWSDRIRRQSTWGTWGLMGVNVLLFLVLQFVAEPWRRRRLINGVAESEKRALEEVRRELGEVRTALEASGLKEWEQARERERQQDQREREARLAREQATASTAEATTAAAAQSGVSSAPAPAETGRFTWPRKNWKETLHEFWEEPELIREAALDLSSDRRIDLRMRDATLIAVQGAAAGATVALILTVSLFRNL</sequence>
<reference evidence="13" key="1">
    <citation type="journal article" date="2023" name="Mol. Phylogenet. Evol.">
        <title>Genome-scale phylogeny and comparative genomics of the fungal order Sordariales.</title>
        <authorList>
            <person name="Hensen N."/>
            <person name="Bonometti L."/>
            <person name="Westerberg I."/>
            <person name="Brannstrom I.O."/>
            <person name="Guillou S."/>
            <person name="Cros-Aarteil S."/>
            <person name="Calhoun S."/>
            <person name="Haridas S."/>
            <person name="Kuo A."/>
            <person name="Mondo S."/>
            <person name="Pangilinan J."/>
            <person name="Riley R."/>
            <person name="LaButti K."/>
            <person name="Andreopoulos B."/>
            <person name="Lipzen A."/>
            <person name="Chen C."/>
            <person name="Yan M."/>
            <person name="Daum C."/>
            <person name="Ng V."/>
            <person name="Clum A."/>
            <person name="Steindorff A."/>
            <person name="Ohm R.A."/>
            <person name="Martin F."/>
            <person name="Silar P."/>
            <person name="Natvig D.O."/>
            <person name="Lalanne C."/>
            <person name="Gautier V."/>
            <person name="Ament-Velasquez S.L."/>
            <person name="Kruys A."/>
            <person name="Hutchinson M.I."/>
            <person name="Powell A.J."/>
            <person name="Barry K."/>
            <person name="Miller A.N."/>
            <person name="Grigoriev I.V."/>
            <person name="Debuchy R."/>
            <person name="Gladieux P."/>
            <person name="Hiltunen Thoren M."/>
            <person name="Johannesson H."/>
        </authorList>
    </citation>
    <scope>NUCLEOTIDE SEQUENCE</scope>
    <source>
        <strain evidence="13">CBS 141.50</strain>
    </source>
</reference>
<comment type="similarity">
    <text evidence="1 10">Belongs to the SHE9 family.</text>
</comment>
<evidence type="ECO:0000256" key="7">
    <source>
        <dbReference type="ARBA" id="ARBA00023128"/>
    </source>
</evidence>
<dbReference type="GO" id="GO:0005743">
    <property type="term" value="C:mitochondrial inner membrane"/>
    <property type="evidence" value="ECO:0007669"/>
    <property type="project" value="UniProtKB-SubCell"/>
</dbReference>
<evidence type="ECO:0000256" key="6">
    <source>
        <dbReference type="ARBA" id="ARBA00023054"/>
    </source>
</evidence>
<keyword evidence="14" id="KW-1185">Reference proteome</keyword>
<evidence type="ECO:0000256" key="1">
    <source>
        <dbReference type="ARBA" id="ARBA00007472"/>
    </source>
</evidence>
<dbReference type="GO" id="GO:0007007">
    <property type="term" value="P:inner mitochondrial membrane organization"/>
    <property type="evidence" value="ECO:0007669"/>
    <property type="project" value="TreeGrafter"/>
</dbReference>
<evidence type="ECO:0000256" key="8">
    <source>
        <dbReference type="ARBA" id="ARBA00023136"/>
    </source>
</evidence>
<evidence type="ECO:0000256" key="4">
    <source>
        <dbReference type="ARBA" id="ARBA00022946"/>
    </source>
</evidence>
<feature type="compositionally biased region" description="Low complexity" evidence="12">
    <location>
        <begin position="427"/>
        <end position="453"/>
    </location>
</feature>
<feature type="transmembrane region" description="Helical" evidence="10">
    <location>
        <begin position="343"/>
        <end position="363"/>
    </location>
</feature>
<feature type="compositionally biased region" description="Basic and acidic residues" evidence="12">
    <location>
        <begin position="77"/>
        <end position="91"/>
    </location>
</feature>
<dbReference type="EMBL" id="MU853576">
    <property type="protein sequence ID" value="KAK4144511.1"/>
    <property type="molecule type" value="Genomic_DNA"/>
</dbReference>
<protein>
    <recommendedName>
        <fullName evidence="10">Sensitive to high expression protein 9, mitochondrial</fullName>
    </recommendedName>
</protein>
<feature type="region of interest" description="Disordered" evidence="12">
    <location>
        <begin position="405"/>
        <end position="458"/>
    </location>
</feature>
<gene>
    <name evidence="13" type="ORF">C8A04DRAFT_36510</name>
</gene>
<keyword evidence="4 10" id="KW-0809">Transit peptide</keyword>
<organism evidence="13 14">
    <name type="scientific">Dichotomopilus funicola</name>
    <dbReference type="NCBI Taxonomy" id="1934379"/>
    <lineage>
        <taxon>Eukaryota</taxon>
        <taxon>Fungi</taxon>
        <taxon>Dikarya</taxon>
        <taxon>Ascomycota</taxon>
        <taxon>Pezizomycotina</taxon>
        <taxon>Sordariomycetes</taxon>
        <taxon>Sordariomycetidae</taxon>
        <taxon>Sordariales</taxon>
        <taxon>Chaetomiaceae</taxon>
        <taxon>Dichotomopilus</taxon>
    </lineage>
</organism>
<dbReference type="PANTHER" id="PTHR31961">
    <property type="entry name" value="SENSITIVE TO HIGH EXPRESSION PROTEIN 9, MITOCHONDRIAL"/>
    <property type="match status" value="1"/>
</dbReference>